<name>A0ABQ5QKE2_9ACTN</name>
<evidence type="ECO:0000256" key="1">
    <source>
        <dbReference type="ARBA" id="ARBA00001946"/>
    </source>
</evidence>
<dbReference type="InterPro" id="IPR003374">
    <property type="entry name" value="ApbE-like_sf"/>
</dbReference>
<evidence type="ECO:0000256" key="9">
    <source>
        <dbReference type="ARBA" id="ARBA00031306"/>
    </source>
</evidence>
<keyword evidence="12" id="KW-1185">Reference proteome</keyword>
<reference evidence="11" key="1">
    <citation type="submission" date="2022-12" db="EMBL/GenBank/DDBJ databases">
        <title>New Phytohabitans aurantiacus sp. RD004123 nov., an actinomycete isolated from soil.</title>
        <authorList>
            <person name="Triningsih D.W."/>
            <person name="Harunari E."/>
            <person name="Igarashi Y."/>
        </authorList>
    </citation>
    <scope>NUCLEOTIDE SEQUENCE</scope>
    <source>
        <strain evidence="11">RD004123</strain>
    </source>
</reference>
<keyword evidence="7" id="KW-0274">FAD</keyword>
<dbReference type="Gene3D" id="3.10.520.10">
    <property type="entry name" value="ApbE-like domains"/>
    <property type="match status" value="1"/>
</dbReference>
<evidence type="ECO:0000313" key="12">
    <source>
        <dbReference type="Proteomes" id="UP001144280"/>
    </source>
</evidence>
<protein>
    <recommendedName>
        <fullName evidence="3">FAD:protein FMN transferase</fullName>
        <ecNumber evidence="2">2.7.1.180</ecNumber>
    </recommendedName>
    <alternativeName>
        <fullName evidence="9">Flavin transferase</fullName>
    </alternativeName>
</protein>
<comment type="cofactor">
    <cofactor evidence="1">
        <name>Mg(2+)</name>
        <dbReference type="ChEBI" id="CHEBI:18420"/>
    </cofactor>
</comment>
<evidence type="ECO:0000256" key="8">
    <source>
        <dbReference type="ARBA" id="ARBA00022842"/>
    </source>
</evidence>
<comment type="caution">
    <text evidence="11">The sequence shown here is derived from an EMBL/GenBank/DDBJ whole genome shotgun (WGS) entry which is preliminary data.</text>
</comment>
<evidence type="ECO:0000256" key="6">
    <source>
        <dbReference type="ARBA" id="ARBA00022723"/>
    </source>
</evidence>
<evidence type="ECO:0000256" key="7">
    <source>
        <dbReference type="ARBA" id="ARBA00022827"/>
    </source>
</evidence>
<dbReference type="PANTHER" id="PTHR30040">
    <property type="entry name" value="THIAMINE BIOSYNTHESIS LIPOPROTEIN APBE"/>
    <property type="match status" value="1"/>
</dbReference>
<dbReference type="EMBL" id="BSDI01000001">
    <property type="protein sequence ID" value="GLH94843.1"/>
    <property type="molecule type" value="Genomic_DNA"/>
</dbReference>
<proteinExistence type="predicted"/>
<dbReference type="EC" id="2.7.1.180" evidence="2"/>
<evidence type="ECO:0000256" key="5">
    <source>
        <dbReference type="ARBA" id="ARBA00022679"/>
    </source>
</evidence>
<keyword evidence="4" id="KW-0285">Flavoprotein</keyword>
<dbReference type="InterPro" id="IPR024932">
    <property type="entry name" value="ApbE"/>
</dbReference>
<gene>
    <name evidence="11" type="primary">apbE_1</name>
    <name evidence="11" type="ORF">Pa4123_01150</name>
</gene>
<evidence type="ECO:0000256" key="3">
    <source>
        <dbReference type="ARBA" id="ARBA00016337"/>
    </source>
</evidence>
<evidence type="ECO:0000256" key="4">
    <source>
        <dbReference type="ARBA" id="ARBA00022630"/>
    </source>
</evidence>
<dbReference type="PANTHER" id="PTHR30040:SF2">
    <property type="entry name" value="FAD:PROTEIN FMN TRANSFERASE"/>
    <property type="match status" value="1"/>
</dbReference>
<accession>A0ABQ5QKE2</accession>
<keyword evidence="5 11" id="KW-0808">Transferase</keyword>
<dbReference type="GO" id="GO:0016740">
    <property type="term" value="F:transferase activity"/>
    <property type="evidence" value="ECO:0007669"/>
    <property type="project" value="UniProtKB-KW"/>
</dbReference>
<dbReference type="RefSeq" id="WP_281891674.1">
    <property type="nucleotide sequence ID" value="NZ_BSDI01000001.1"/>
</dbReference>
<evidence type="ECO:0000256" key="2">
    <source>
        <dbReference type="ARBA" id="ARBA00011955"/>
    </source>
</evidence>
<keyword evidence="6" id="KW-0479">Metal-binding</keyword>
<evidence type="ECO:0000256" key="10">
    <source>
        <dbReference type="ARBA" id="ARBA00048540"/>
    </source>
</evidence>
<keyword evidence="8" id="KW-0460">Magnesium</keyword>
<dbReference type="Pfam" id="PF02424">
    <property type="entry name" value="ApbE"/>
    <property type="match status" value="1"/>
</dbReference>
<dbReference type="Proteomes" id="UP001144280">
    <property type="component" value="Unassembled WGS sequence"/>
</dbReference>
<evidence type="ECO:0000313" key="11">
    <source>
        <dbReference type="EMBL" id="GLH94843.1"/>
    </source>
</evidence>
<comment type="catalytic activity">
    <reaction evidence="10">
        <text>L-threonyl-[protein] + FAD = FMN-L-threonyl-[protein] + AMP + H(+)</text>
        <dbReference type="Rhea" id="RHEA:36847"/>
        <dbReference type="Rhea" id="RHEA-COMP:11060"/>
        <dbReference type="Rhea" id="RHEA-COMP:11061"/>
        <dbReference type="ChEBI" id="CHEBI:15378"/>
        <dbReference type="ChEBI" id="CHEBI:30013"/>
        <dbReference type="ChEBI" id="CHEBI:57692"/>
        <dbReference type="ChEBI" id="CHEBI:74257"/>
        <dbReference type="ChEBI" id="CHEBI:456215"/>
        <dbReference type="EC" id="2.7.1.180"/>
    </reaction>
</comment>
<organism evidence="11 12">
    <name type="scientific">Phytohabitans aurantiacus</name>
    <dbReference type="NCBI Taxonomy" id="3016789"/>
    <lineage>
        <taxon>Bacteria</taxon>
        <taxon>Bacillati</taxon>
        <taxon>Actinomycetota</taxon>
        <taxon>Actinomycetes</taxon>
        <taxon>Micromonosporales</taxon>
        <taxon>Micromonosporaceae</taxon>
    </lineage>
</organism>
<sequence>MPLLETLPVGVDTAQWPVWSTTARLVVTDPSTLPTARLLVEGELRAVELACSRFREDSELRRVRLAGGRPVRVSALLAELIRAALDAAERSDGDLDPTVGTALCDLGYDKTFSELPVRSAPMRLVVAPAPGWRQVMLDGRDLTVPPGVLLDLGATAKAYTADRCARLVAERCDTGVLVSLGGDIATAGPAPEGGWQVLVQDGPAEPPSQVALTAGTALATSSTISRRWHTDGRSLHHILDPRTCQPAAPVWRTVSVAAPRCLYANTLTTASLIRGHGAPDWLRSLGVPARLVAANGEVLTMGGWPA</sequence>
<dbReference type="SUPFAM" id="SSF143631">
    <property type="entry name" value="ApbE-like"/>
    <property type="match status" value="1"/>
</dbReference>